<sequence>MVIKLNKNNNFLYSLYYDYVDIHIFILLCTYFFRNIFFLILDPFADAIKGADDDVQDGLVHIRIQQRNGRKTLTTVQGLSSEYDLKKIVRSCKKEFACNGTVIEHPEYGEVLQLQGDQRENICQWLTKAGLAKPDQLKVHGF</sequence>
<dbReference type="NCBIfam" id="TIGR01160">
    <property type="entry name" value="SUI1_MOF2"/>
    <property type="match status" value="1"/>
</dbReference>
<dbReference type="PANTHER" id="PTHR10388">
    <property type="entry name" value="EUKARYOTIC TRANSLATION INITIATION FACTOR SUI1"/>
    <property type="match status" value="1"/>
</dbReference>
<dbReference type="GO" id="GO:0006417">
    <property type="term" value="P:regulation of translation"/>
    <property type="evidence" value="ECO:0007669"/>
    <property type="project" value="UniProtKB-KW"/>
</dbReference>
<keyword evidence="3" id="KW-0810">Translation regulation</keyword>
<evidence type="ECO:0000256" key="4">
    <source>
        <dbReference type="ARBA" id="ARBA00022917"/>
    </source>
</evidence>
<feature type="transmembrane region" description="Helical" evidence="7">
    <location>
        <begin position="20"/>
        <end position="41"/>
    </location>
</feature>
<gene>
    <name evidence="9" type="primary">CG17737</name>
    <name evidence="9" type="ORF">c0_g1_i2</name>
</gene>
<evidence type="ECO:0000256" key="3">
    <source>
        <dbReference type="ARBA" id="ARBA00022845"/>
    </source>
</evidence>
<protein>
    <recommendedName>
        <fullName evidence="6">Eukaryotic translation initiation factor eIF1</fullName>
    </recommendedName>
    <alternativeName>
        <fullName evidence="5">Protein translation factor SUI1 homolog</fullName>
    </alternativeName>
</protein>
<evidence type="ECO:0000256" key="2">
    <source>
        <dbReference type="ARBA" id="ARBA00005422"/>
    </source>
</evidence>
<dbReference type="FunFam" id="3.30.780.10:FF:000010">
    <property type="entry name" value="Protein translation factor SUI1"/>
    <property type="match status" value="1"/>
</dbReference>
<dbReference type="CDD" id="cd11566">
    <property type="entry name" value="eIF1_SUI1"/>
    <property type="match status" value="1"/>
</dbReference>
<accession>A0A0K8W6E3</accession>
<dbReference type="Gene3D" id="3.30.780.10">
    <property type="entry name" value="SUI1-like domain"/>
    <property type="match status" value="1"/>
</dbReference>
<dbReference type="OrthoDB" id="10248435at2759"/>
<evidence type="ECO:0000256" key="6">
    <source>
        <dbReference type="ARBA" id="ARBA00071306"/>
    </source>
</evidence>
<dbReference type="InterPro" id="IPR036877">
    <property type="entry name" value="SUI1_dom_sf"/>
</dbReference>
<keyword evidence="7" id="KW-0472">Membrane</keyword>
<comment type="function">
    <text evidence="1">Probably involved in translation.</text>
</comment>
<evidence type="ECO:0000313" key="9">
    <source>
        <dbReference type="EMBL" id="JAI46738.1"/>
    </source>
</evidence>
<evidence type="ECO:0000256" key="5">
    <source>
        <dbReference type="ARBA" id="ARBA00042714"/>
    </source>
</evidence>
<dbReference type="InterPro" id="IPR005874">
    <property type="entry name" value="SUI1_euk"/>
</dbReference>
<dbReference type="AlphaFoldDB" id="A0A0K8W6E3"/>
<feature type="domain" description="SUI1" evidence="8">
    <location>
        <begin position="60"/>
        <end position="130"/>
    </location>
</feature>
<dbReference type="Pfam" id="PF01253">
    <property type="entry name" value="SUI1"/>
    <property type="match status" value="1"/>
</dbReference>
<proteinExistence type="inferred from homology"/>
<dbReference type="InterPro" id="IPR001950">
    <property type="entry name" value="SUI1"/>
</dbReference>
<dbReference type="GO" id="GO:0003743">
    <property type="term" value="F:translation initiation factor activity"/>
    <property type="evidence" value="ECO:0007669"/>
    <property type="project" value="InterPro"/>
</dbReference>
<name>A0A0K8W6E3_BACLA</name>
<evidence type="ECO:0000259" key="8">
    <source>
        <dbReference type="PROSITE" id="PS50296"/>
    </source>
</evidence>
<evidence type="ECO:0000256" key="1">
    <source>
        <dbReference type="ARBA" id="ARBA00003130"/>
    </source>
</evidence>
<evidence type="ECO:0000256" key="7">
    <source>
        <dbReference type="SAM" id="Phobius"/>
    </source>
</evidence>
<keyword evidence="7" id="KW-1133">Transmembrane helix</keyword>
<keyword evidence="7" id="KW-0812">Transmembrane</keyword>
<keyword evidence="4" id="KW-0648">Protein biosynthesis</keyword>
<organism evidence="9">
    <name type="scientific">Bactrocera latifrons</name>
    <name type="common">Malaysian fruit fly</name>
    <name type="synonym">Chaetodacus latifrons</name>
    <dbReference type="NCBI Taxonomy" id="174628"/>
    <lineage>
        <taxon>Eukaryota</taxon>
        <taxon>Metazoa</taxon>
        <taxon>Ecdysozoa</taxon>
        <taxon>Arthropoda</taxon>
        <taxon>Hexapoda</taxon>
        <taxon>Insecta</taxon>
        <taxon>Pterygota</taxon>
        <taxon>Neoptera</taxon>
        <taxon>Endopterygota</taxon>
        <taxon>Diptera</taxon>
        <taxon>Brachycera</taxon>
        <taxon>Muscomorpha</taxon>
        <taxon>Tephritoidea</taxon>
        <taxon>Tephritidae</taxon>
        <taxon>Bactrocera</taxon>
        <taxon>Bactrocera</taxon>
    </lineage>
</organism>
<comment type="similarity">
    <text evidence="2">Belongs to the SUI1 family.</text>
</comment>
<dbReference type="SUPFAM" id="SSF55159">
    <property type="entry name" value="eIF1-like"/>
    <property type="match status" value="1"/>
</dbReference>
<dbReference type="PROSITE" id="PS50296">
    <property type="entry name" value="SUI1"/>
    <property type="match status" value="1"/>
</dbReference>
<reference evidence="9" key="1">
    <citation type="submission" date="2015-06" db="EMBL/GenBank/DDBJ databases">
        <authorList>
            <person name="Hoefler B.C."/>
            <person name="Straight P.D."/>
        </authorList>
    </citation>
    <scope>NUCLEOTIDE SEQUENCE</scope>
</reference>
<dbReference type="EMBL" id="GDHF01005576">
    <property type="protein sequence ID" value="JAI46738.1"/>
    <property type="molecule type" value="Transcribed_RNA"/>
</dbReference>